<dbReference type="PANTHER" id="PTHR48081:SF8">
    <property type="entry name" value="ALPHA_BETA HYDROLASE FOLD-3 DOMAIN-CONTAINING PROTEIN-RELATED"/>
    <property type="match status" value="1"/>
</dbReference>
<comment type="caution">
    <text evidence="3">The sequence shown here is derived from an EMBL/GenBank/DDBJ whole genome shotgun (WGS) entry which is preliminary data.</text>
</comment>
<evidence type="ECO:0000256" key="1">
    <source>
        <dbReference type="ARBA" id="ARBA00022801"/>
    </source>
</evidence>
<dbReference type="GO" id="GO:0016787">
    <property type="term" value="F:hydrolase activity"/>
    <property type="evidence" value="ECO:0007669"/>
    <property type="project" value="UniProtKB-KW"/>
</dbReference>
<dbReference type="OrthoDB" id="4217899at2759"/>
<dbReference type="STRING" id="1196081.A0A364KT67"/>
<dbReference type="InterPro" id="IPR013094">
    <property type="entry name" value="AB_hydrolase_3"/>
</dbReference>
<dbReference type="AlphaFoldDB" id="A0A364KT67"/>
<dbReference type="SUPFAM" id="SSF53474">
    <property type="entry name" value="alpha/beta-Hydrolases"/>
    <property type="match status" value="1"/>
</dbReference>
<dbReference type="RefSeq" id="XP_040731258.1">
    <property type="nucleotide sequence ID" value="XM_040874934.1"/>
</dbReference>
<sequence>MTLKYDPEFAEILQSFSERVPEVPSADTTGFEAKRRFYADLVFELESRRHMPPDVEISRFEAVAVDGFRVPVYRFFQPAKHNAGRNDSTTALASAILYCHGGGMVLGSALSEQKSLATKAFSTGVQIFSVDYRLAPEHPHPTLVEDCYAALCWLQANAREQFGIDPARIAVMGDSAGGGIAAGVALLARDRKLCPPLAKQILIYPMLDDRNTIPNPILDPFAFYKTADNKINWTALLGAQTGTEGVSPYAAPARVESVEGLPPTYIDLGDLDIFRDEDVKYASKLILANIQTELHLYPGVPHGFENVAPEITITKQAVENRKRAMQSF</sequence>
<dbReference type="Gene3D" id="3.40.50.1820">
    <property type="entry name" value="alpha/beta hydrolase"/>
    <property type="match status" value="1"/>
</dbReference>
<evidence type="ECO:0000313" key="4">
    <source>
        <dbReference type="Proteomes" id="UP000249363"/>
    </source>
</evidence>
<dbReference type="Proteomes" id="UP000249363">
    <property type="component" value="Unassembled WGS sequence"/>
</dbReference>
<keyword evidence="4" id="KW-1185">Reference proteome</keyword>
<accession>A0A364KT67</accession>
<gene>
    <name evidence="3" type="ORF">BHQ10_002754</name>
</gene>
<protein>
    <recommendedName>
        <fullName evidence="2">Alpha/beta hydrolase fold-3 domain-containing protein</fullName>
    </recommendedName>
</protein>
<dbReference type="InterPro" id="IPR050300">
    <property type="entry name" value="GDXG_lipolytic_enzyme"/>
</dbReference>
<dbReference type="PANTHER" id="PTHR48081">
    <property type="entry name" value="AB HYDROLASE SUPERFAMILY PROTEIN C4A8.06C"/>
    <property type="match status" value="1"/>
</dbReference>
<dbReference type="GeneID" id="63791970"/>
<name>A0A364KT67_TALAM</name>
<dbReference type="EMBL" id="MIKG01000004">
    <property type="protein sequence ID" value="RAO66742.1"/>
    <property type="molecule type" value="Genomic_DNA"/>
</dbReference>
<dbReference type="InterPro" id="IPR029058">
    <property type="entry name" value="AB_hydrolase_fold"/>
</dbReference>
<evidence type="ECO:0000259" key="2">
    <source>
        <dbReference type="Pfam" id="PF07859"/>
    </source>
</evidence>
<keyword evidence="1" id="KW-0378">Hydrolase</keyword>
<evidence type="ECO:0000313" key="3">
    <source>
        <dbReference type="EMBL" id="RAO66742.1"/>
    </source>
</evidence>
<organism evidence="3 4">
    <name type="scientific">Talaromyces amestolkiae</name>
    <dbReference type="NCBI Taxonomy" id="1196081"/>
    <lineage>
        <taxon>Eukaryota</taxon>
        <taxon>Fungi</taxon>
        <taxon>Dikarya</taxon>
        <taxon>Ascomycota</taxon>
        <taxon>Pezizomycotina</taxon>
        <taxon>Eurotiomycetes</taxon>
        <taxon>Eurotiomycetidae</taxon>
        <taxon>Eurotiales</taxon>
        <taxon>Trichocomaceae</taxon>
        <taxon>Talaromyces</taxon>
        <taxon>Talaromyces sect. Talaromyces</taxon>
    </lineage>
</organism>
<feature type="domain" description="Alpha/beta hydrolase fold-3" evidence="2">
    <location>
        <begin position="96"/>
        <end position="305"/>
    </location>
</feature>
<dbReference type="Pfam" id="PF07859">
    <property type="entry name" value="Abhydrolase_3"/>
    <property type="match status" value="1"/>
</dbReference>
<proteinExistence type="predicted"/>
<reference evidence="3 4" key="1">
    <citation type="journal article" date="2017" name="Biotechnol. Biofuels">
        <title>Differential beta-glucosidase expression as a function of carbon source availability in Talaromyces amestolkiae: a genomic and proteomic approach.</title>
        <authorList>
            <person name="de Eugenio L.I."/>
            <person name="Mendez-Liter J.A."/>
            <person name="Nieto-Dominguez M."/>
            <person name="Alonso L."/>
            <person name="Gil-Munoz J."/>
            <person name="Barriuso J."/>
            <person name="Prieto A."/>
            <person name="Martinez M.J."/>
        </authorList>
    </citation>
    <scope>NUCLEOTIDE SEQUENCE [LARGE SCALE GENOMIC DNA]</scope>
    <source>
        <strain evidence="3 4">CIB</strain>
    </source>
</reference>